<dbReference type="EMBL" id="GBRH01268414">
    <property type="protein sequence ID" value="JAD29481.1"/>
    <property type="molecule type" value="Transcribed_RNA"/>
</dbReference>
<name>A0A0A8YSK5_ARUDO</name>
<reference evidence="1" key="1">
    <citation type="submission" date="2014-09" db="EMBL/GenBank/DDBJ databases">
        <authorList>
            <person name="Magalhaes I.L.F."/>
            <person name="Oliveira U."/>
            <person name="Santos F.R."/>
            <person name="Vidigal T.H.D.A."/>
            <person name="Brescovit A.D."/>
            <person name="Santos A.J."/>
        </authorList>
    </citation>
    <scope>NUCLEOTIDE SEQUENCE</scope>
    <source>
        <tissue evidence="1">Shoot tissue taken approximately 20 cm above the soil surface</tissue>
    </source>
</reference>
<accession>A0A0A8YSK5</accession>
<dbReference type="AlphaFoldDB" id="A0A0A8YSK5"/>
<protein>
    <submittedName>
        <fullName evidence="1">Uncharacterized protein</fullName>
    </submittedName>
</protein>
<sequence>MALIPIISNQITQSPLTR</sequence>
<reference evidence="1" key="2">
    <citation type="journal article" date="2015" name="Data Brief">
        <title>Shoot transcriptome of the giant reed, Arundo donax.</title>
        <authorList>
            <person name="Barrero R.A."/>
            <person name="Guerrero F.D."/>
            <person name="Moolhuijzen P."/>
            <person name="Goolsby J.A."/>
            <person name="Tidwell J."/>
            <person name="Bellgard S.E."/>
            <person name="Bellgard M.I."/>
        </authorList>
    </citation>
    <scope>NUCLEOTIDE SEQUENCE</scope>
    <source>
        <tissue evidence="1">Shoot tissue taken approximately 20 cm above the soil surface</tissue>
    </source>
</reference>
<organism evidence="1">
    <name type="scientific">Arundo donax</name>
    <name type="common">Giant reed</name>
    <name type="synonym">Donax arundinaceus</name>
    <dbReference type="NCBI Taxonomy" id="35708"/>
    <lineage>
        <taxon>Eukaryota</taxon>
        <taxon>Viridiplantae</taxon>
        <taxon>Streptophyta</taxon>
        <taxon>Embryophyta</taxon>
        <taxon>Tracheophyta</taxon>
        <taxon>Spermatophyta</taxon>
        <taxon>Magnoliopsida</taxon>
        <taxon>Liliopsida</taxon>
        <taxon>Poales</taxon>
        <taxon>Poaceae</taxon>
        <taxon>PACMAD clade</taxon>
        <taxon>Arundinoideae</taxon>
        <taxon>Arundineae</taxon>
        <taxon>Arundo</taxon>
    </lineage>
</organism>
<evidence type="ECO:0000313" key="1">
    <source>
        <dbReference type="EMBL" id="JAD29481.1"/>
    </source>
</evidence>
<proteinExistence type="predicted"/>